<sequence length="206" mass="23835">MIVQKCLTSNSSQDNQCLEKTDLTDDQKKMIRTTNFTESEVKTITEKLLQNFFEEYASESTNISTFENLIMKILKSRTKEILFEDDEKFKKLIDDATNSEIVCIKTIADNIFDGGKPNWDKFLRLIVFGAGTSKKLKETNQSHKIASLSQSISSYLTEDNSWFLKHNDWKGFILFFKSYEWQFKISSSVLISLFGLGIALFAYFIF</sequence>
<dbReference type="InterPro" id="IPR002475">
    <property type="entry name" value="Bcl2-like"/>
</dbReference>
<keyword evidence="3" id="KW-1133">Transmembrane helix</keyword>
<keyword evidence="2" id="KW-0945">Host-virus interaction</keyword>
<dbReference type="Gene3D" id="1.10.437.10">
    <property type="entry name" value="Blc2-like"/>
    <property type="match status" value="1"/>
</dbReference>
<gene>
    <name evidence="5" type="ORF">LCDVSa078L</name>
</gene>
<dbReference type="GO" id="GO:0033668">
    <property type="term" value="P:symbiont-mediated suppression of host apoptosis"/>
    <property type="evidence" value="ECO:0007669"/>
    <property type="project" value="UniProtKB-KW"/>
</dbReference>
<evidence type="ECO:0000256" key="3">
    <source>
        <dbReference type="SAM" id="Phobius"/>
    </source>
</evidence>
<protein>
    <submittedName>
        <fullName evidence="5">Bcl-2 like protein</fullName>
    </submittedName>
</protein>
<dbReference type="SUPFAM" id="SSF56854">
    <property type="entry name" value="Bcl-2 inhibitors of programmed cell death"/>
    <property type="match status" value="1"/>
</dbReference>
<reference evidence="5 6" key="1">
    <citation type="journal article" date="2016" name="J. Virol.">
        <title>Concurrence of Iridovirus, Polyomavirus, and a Unique Member of a New Group of Fish Papillomaviruses in Lymphocystis Disease-Affected Gilthead Sea Bream.</title>
        <authorList>
            <person name="Lopez-Bueno A."/>
            <person name="Mavian C."/>
            <person name="Labella A.M."/>
            <person name="Castro D."/>
            <person name="Borrego J.J."/>
            <person name="Alcami A."/>
            <person name="Alejo A."/>
        </authorList>
    </citation>
    <scope>NUCLEOTIDE SEQUENCE [LARGE SCALE GENOMIC DNA]</scope>
    <source>
        <strain evidence="5">SA9</strain>
    </source>
</reference>
<dbReference type="InterPro" id="IPR036834">
    <property type="entry name" value="Bcl-2-like_sf"/>
</dbReference>
<dbReference type="Pfam" id="PF00452">
    <property type="entry name" value="Bcl-2"/>
    <property type="match status" value="1"/>
</dbReference>
<feature type="transmembrane region" description="Helical" evidence="3">
    <location>
        <begin position="185"/>
        <end position="205"/>
    </location>
</feature>
<keyword evidence="6" id="KW-1185">Reference proteome</keyword>
<proteinExistence type="predicted"/>
<dbReference type="EMBL" id="KX643370">
    <property type="protein sequence ID" value="AOC55162.1"/>
    <property type="molecule type" value="Genomic_DNA"/>
</dbReference>
<keyword evidence="3" id="KW-0472">Membrane</keyword>
<dbReference type="Proteomes" id="UP000149121">
    <property type="component" value="Segment"/>
</dbReference>
<evidence type="ECO:0000256" key="2">
    <source>
        <dbReference type="ARBA" id="ARBA00023323"/>
    </source>
</evidence>
<dbReference type="PROSITE" id="PS50062">
    <property type="entry name" value="BCL2_FAMILY"/>
    <property type="match status" value="1"/>
</dbReference>
<evidence type="ECO:0000313" key="6">
    <source>
        <dbReference type="Proteomes" id="UP000149121"/>
    </source>
</evidence>
<accession>A0A1B2RVY4</accession>
<keyword evidence="2" id="KW-1119">Modulation of host cell apoptosis by virus</keyword>
<evidence type="ECO:0000313" key="5">
    <source>
        <dbReference type="EMBL" id="AOC55162.1"/>
    </source>
</evidence>
<keyword evidence="3" id="KW-0812">Transmembrane</keyword>
<dbReference type="InterPro" id="IPR046371">
    <property type="entry name" value="Bcl-2_BH1-3"/>
</dbReference>
<evidence type="ECO:0000256" key="1">
    <source>
        <dbReference type="ARBA" id="ARBA00023189"/>
    </source>
</evidence>
<organism evidence="5 6">
    <name type="scientific">Lymphocystis disease virus 3</name>
    <dbReference type="NCBI Taxonomy" id="2560566"/>
    <lineage>
        <taxon>Viruses</taxon>
        <taxon>Varidnaviria</taxon>
        <taxon>Bamfordvirae</taxon>
        <taxon>Nucleocytoviricota</taxon>
        <taxon>Megaviricetes</taxon>
        <taxon>Pimascovirales</taxon>
        <taxon>Pimascovirales incertae sedis</taxon>
        <taxon>Iridoviridae</taxon>
        <taxon>Alphairidovirinae</taxon>
        <taxon>Lymphocystivirus</taxon>
        <taxon>Lymphocystivirus sparus1</taxon>
    </lineage>
</organism>
<name>A0A1B2RVY4_9VIRU</name>
<evidence type="ECO:0000259" key="4">
    <source>
        <dbReference type="Pfam" id="PF00452"/>
    </source>
</evidence>
<feature type="domain" description="Bcl-2 Bcl-2 homology region 1-3" evidence="4">
    <location>
        <begin position="79"/>
        <end position="167"/>
    </location>
</feature>
<dbReference type="KEGG" id="vg:30902654"/>
<keyword evidence="1" id="KW-1081">Inhibition of host apoptosis by viral BCL2-like protein</keyword>